<keyword evidence="2" id="KW-1185">Reference proteome</keyword>
<organism evidence="1 2">
    <name type="scientific">Nepenthes gracilis</name>
    <name type="common">Slender pitcher plant</name>
    <dbReference type="NCBI Taxonomy" id="150966"/>
    <lineage>
        <taxon>Eukaryota</taxon>
        <taxon>Viridiplantae</taxon>
        <taxon>Streptophyta</taxon>
        <taxon>Embryophyta</taxon>
        <taxon>Tracheophyta</taxon>
        <taxon>Spermatophyta</taxon>
        <taxon>Magnoliopsida</taxon>
        <taxon>eudicotyledons</taxon>
        <taxon>Gunneridae</taxon>
        <taxon>Pentapetalae</taxon>
        <taxon>Caryophyllales</taxon>
        <taxon>Nepenthaceae</taxon>
        <taxon>Nepenthes</taxon>
    </lineage>
</organism>
<comment type="caution">
    <text evidence="1">The sequence shown here is derived from an EMBL/GenBank/DDBJ whole genome shotgun (WGS) entry which is preliminary data.</text>
</comment>
<proteinExistence type="predicted"/>
<dbReference type="AlphaFoldDB" id="A0AAD3XVH4"/>
<gene>
    <name evidence="1" type="ORF">Nepgr_019587</name>
</gene>
<name>A0AAD3XVH4_NEPGR</name>
<accession>A0AAD3XVH4</accession>
<dbReference type="EMBL" id="BSYO01000018">
    <property type="protein sequence ID" value="GMH17746.1"/>
    <property type="molecule type" value="Genomic_DNA"/>
</dbReference>
<sequence length="143" mass="15700">MKEPSSGLRMNLAKRVHEDSCAAPPDSSLSRFEDDLDLHQPSPFVTMISKPNMDVLGNPRHALALVEVLSFSVARMMGLPDYVTQGVSMDALRVGLDPDQMFPQKLNDEVLIGSVVPDTYSDAIQIVLGENLTYIESLDLVGR</sequence>
<evidence type="ECO:0000313" key="2">
    <source>
        <dbReference type="Proteomes" id="UP001279734"/>
    </source>
</evidence>
<evidence type="ECO:0000313" key="1">
    <source>
        <dbReference type="EMBL" id="GMH17746.1"/>
    </source>
</evidence>
<protein>
    <submittedName>
        <fullName evidence="1">Uncharacterized protein</fullName>
    </submittedName>
</protein>
<reference evidence="1" key="1">
    <citation type="submission" date="2023-05" db="EMBL/GenBank/DDBJ databases">
        <title>Nepenthes gracilis genome sequencing.</title>
        <authorList>
            <person name="Fukushima K."/>
        </authorList>
    </citation>
    <scope>NUCLEOTIDE SEQUENCE</scope>
    <source>
        <strain evidence="1">SING2019-196</strain>
    </source>
</reference>
<dbReference type="Proteomes" id="UP001279734">
    <property type="component" value="Unassembled WGS sequence"/>
</dbReference>